<dbReference type="EMBL" id="NBIV01000154">
    <property type="protein sequence ID" value="PXF42675.1"/>
    <property type="molecule type" value="Genomic_DNA"/>
</dbReference>
<organism evidence="3 4">
    <name type="scientific">Gracilariopsis chorda</name>
    <dbReference type="NCBI Taxonomy" id="448386"/>
    <lineage>
        <taxon>Eukaryota</taxon>
        <taxon>Rhodophyta</taxon>
        <taxon>Florideophyceae</taxon>
        <taxon>Rhodymeniophycidae</taxon>
        <taxon>Gracilariales</taxon>
        <taxon>Gracilariaceae</taxon>
        <taxon>Gracilariopsis</taxon>
    </lineage>
</organism>
<keyword evidence="2" id="KW-1133">Transmembrane helix</keyword>
<gene>
    <name evidence="3" type="ORF">BWQ96_07618</name>
</gene>
<sequence>MVNEQGSTGLHVSYVTKYGFETWSKEIKMDGLKSCLGIDGTKNKRSVTVVGGLEHATKNNSIVVVKVGGKYGDIIWQTTLSDRNYSLTHGEVVTHRKGVFVALAEESADNGFHVYIHKLGTQTGVKLWCKGGQEVAGFGAISLHGRDEVIVGTLKKGEVSLNVFGSYNAENVLGEGELERVQSSEESAGDEEILHSDVCIGKVNAAFTRETVQGGKLIGITPLRIDEQKRTEELGSDVRVRVKANLIVNAAESDKKGVETGISEVAADAIKGRARMKRGFLLANGRLTKAEATTIIKVILEDRGVDGRSYMERKLGLSKRTVLLHGDVAVLEARALPPQNQNGGMGKRNRSASEGNAQSLTAEVSDKSGNWAWWKVVTMTLGLLGMVGLIMFVALRK</sequence>
<keyword evidence="2" id="KW-0812">Transmembrane</keyword>
<evidence type="ECO:0000313" key="3">
    <source>
        <dbReference type="EMBL" id="PXF42675.1"/>
    </source>
</evidence>
<evidence type="ECO:0000256" key="1">
    <source>
        <dbReference type="SAM" id="MobiDB-lite"/>
    </source>
</evidence>
<dbReference type="Proteomes" id="UP000247409">
    <property type="component" value="Unassembled WGS sequence"/>
</dbReference>
<evidence type="ECO:0000256" key="2">
    <source>
        <dbReference type="SAM" id="Phobius"/>
    </source>
</evidence>
<keyword evidence="4" id="KW-1185">Reference proteome</keyword>
<evidence type="ECO:0000313" key="4">
    <source>
        <dbReference type="Proteomes" id="UP000247409"/>
    </source>
</evidence>
<accession>A0A2V3IKR0</accession>
<protein>
    <submittedName>
        <fullName evidence="3">Uncharacterized protein</fullName>
    </submittedName>
</protein>
<comment type="caution">
    <text evidence="3">The sequence shown here is derived from an EMBL/GenBank/DDBJ whole genome shotgun (WGS) entry which is preliminary data.</text>
</comment>
<proteinExistence type="predicted"/>
<dbReference type="OrthoDB" id="10617976at2759"/>
<reference evidence="3 4" key="1">
    <citation type="journal article" date="2018" name="Mol. Biol. Evol.">
        <title>Analysis of the draft genome of the red seaweed Gracilariopsis chorda provides insights into genome size evolution in Rhodophyta.</title>
        <authorList>
            <person name="Lee J."/>
            <person name="Yang E.C."/>
            <person name="Graf L."/>
            <person name="Yang J.H."/>
            <person name="Qiu H."/>
            <person name="Zel Zion U."/>
            <person name="Chan C.X."/>
            <person name="Stephens T.G."/>
            <person name="Weber A.P.M."/>
            <person name="Boo G.H."/>
            <person name="Boo S.M."/>
            <person name="Kim K.M."/>
            <person name="Shin Y."/>
            <person name="Jung M."/>
            <person name="Lee S.J."/>
            <person name="Yim H.S."/>
            <person name="Lee J.H."/>
            <person name="Bhattacharya D."/>
            <person name="Yoon H.S."/>
        </authorList>
    </citation>
    <scope>NUCLEOTIDE SEQUENCE [LARGE SCALE GENOMIC DNA]</scope>
    <source>
        <strain evidence="3 4">SKKU-2015</strain>
        <tissue evidence="3">Whole body</tissue>
    </source>
</reference>
<feature type="transmembrane region" description="Helical" evidence="2">
    <location>
        <begin position="371"/>
        <end position="395"/>
    </location>
</feature>
<dbReference type="AlphaFoldDB" id="A0A2V3IKR0"/>
<name>A0A2V3IKR0_9FLOR</name>
<feature type="region of interest" description="Disordered" evidence="1">
    <location>
        <begin position="337"/>
        <end position="360"/>
    </location>
</feature>
<keyword evidence="2" id="KW-0472">Membrane</keyword>